<accession>A0ACC1T5C1</accession>
<sequence length="594" mass="65030">MPSEYDVILAGGGTASCVIAGRLADADPSLKILVVEAGPHTLNEPAHVQPARFGTHLVPGSKTMTFHVTAPEEAMGGRRSVVPCAQAVGGGSTVNFMMYTRTSASDFDDWEKFDNPGWGSKDLIPLVKKSETYQVAPGKDTHGYSGPLKVSYGSFFTNIGRDFLDIAPKYDTSRGMTEDPNTMHAEGINRDGRSAWVDAETGTRSDTAHYYLYKKNHSNVTIITGHLVKRVVFEYKRAVGIEYVENPRMYPNTTGEVTFVRARRLVVVSAGSLGSPGVLERSGIGAKSVLEKCGVKPIADLPGVDHNILFNACVASEDSQTLDPIVRQTEPEYSKWNEQWLKDGTGLMTNNSVDAGIRLRPDERELEQIGPEFTETWNELYANAPDKPVMWMGVISMLVGDILNAPIGKYFSSSYYLAYPSARGFVHITSDDPAVLPHFETGYLKHADDVALLRWAYKRSREISRRMPCYRGEYAPWHPKFPEGSAAAAGLDVRPVAVDAPDLLYTAEDDKAIEQHMKEYLNTTWHALGTCAMKPREQGGVVDPRLNVYGVEGLKVADCSIPPSNVGTNTYSTTLAIAEKAAVLIAEDLGIQVV</sequence>
<organism evidence="1 2">
    <name type="scientific">Phlebia brevispora</name>
    <dbReference type="NCBI Taxonomy" id="194682"/>
    <lineage>
        <taxon>Eukaryota</taxon>
        <taxon>Fungi</taxon>
        <taxon>Dikarya</taxon>
        <taxon>Basidiomycota</taxon>
        <taxon>Agaricomycotina</taxon>
        <taxon>Agaricomycetes</taxon>
        <taxon>Polyporales</taxon>
        <taxon>Meruliaceae</taxon>
        <taxon>Phlebia</taxon>
    </lineage>
</organism>
<gene>
    <name evidence="1" type="ORF">NM688_g3508</name>
</gene>
<protein>
    <submittedName>
        <fullName evidence="1">Uncharacterized protein</fullName>
    </submittedName>
</protein>
<comment type="caution">
    <text evidence="1">The sequence shown here is derived from an EMBL/GenBank/DDBJ whole genome shotgun (WGS) entry which is preliminary data.</text>
</comment>
<keyword evidence="2" id="KW-1185">Reference proteome</keyword>
<evidence type="ECO:0000313" key="1">
    <source>
        <dbReference type="EMBL" id="KAJ3553624.1"/>
    </source>
</evidence>
<dbReference type="EMBL" id="JANHOG010000517">
    <property type="protein sequence ID" value="KAJ3553624.1"/>
    <property type="molecule type" value="Genomic_DNA"/>
</dbReference>
<proteinExistence type="predicted"/>
<name>A0ACC1T5C1_9APHY</name>
<dbReference type="Proteomes" id="UP001148662">
    <property type="component" value="Unassembled WGS sequence"/>
</dbReference>
<reference evidence="1" key="1">
    <citation type="submission" date="2022-07" db="EMBL/GenBank/DDBJ databases">
        <title>Genome Sequence of Phlebia brevispora.</title>
        <authorList>
            <person name="Buettner E."/>
        </authorList>
    </citation>
    <scope>NUCLEOTIDE SEQUENCE</scope>
    <source>
        <strain evidence="1">MPL23</strain>
    </source>
</reference>
<evidence type="ECO:0000313" key="2">
    <source>
        <dbReference type="Proteomes" id="UP001148662"/>
    </source>
</evidence>